<reference evidence="3 4" key="1">
    <citation type="submission" date="2020-05" db="EMBL/GenBank/DDBJ databases">
        <title>Aquincola sp. isolate from soil.</title>
        <authorList>
            <person name="Han J."/>
            <person name="Kim D.-U."/>
        </authorList>
    </citation>
    <scope>NUCLEOTIDE SEQUENCE [LARGE SCALE GENOMIC DNA]</scope>
    <source>
        <strain evidence="3 4">S2</strain>
    </source>
</reference>
<keyword evidence="4" id="KW-1185">Reference proteome</keyword>
<name>A0ABX2ESU6_9BURK</name>
<comment type="caution">
    <text evidence="3">The sequence shown here is derived from an EMBL/GenBank/DDBJ whole genome shotgun (WGS) entry which is preliminary data.</text>
</comment>
<dbReference type="EMBL" id="JABRWJ010000013">
    <property type="protein sequence ID" value="NRF71712.1"/>
    <property type="molecule type" value="Genomic_DNA"/>
</dbReference>
<accession>A0ABX2ESU6</accession>
<organism evidence="3 4">
    <name type="scientific">Pseudaquabacterium terrae</name>
    <dbReference type="NCBI Taxonomy" id="2732868"/>
    <lineage>
        <taxon>Bacteria</taxon>
        <taxon>Pseudomonadati</taxon>
        <taxon>Pseudomonadota</taxon>
        <taxon>Betaproteobacteria</taxon>
        <taxon>Burkholderiales</taxon>
        <taxon>Sphaerotilaceae</taxon>
        <taxon>Pseudaquabacterium</taxon>
    </lineage>
</organism>
<dbReference type="Gene3D" id="3.40.190.10">
    <property type="entry name" value="Periplasmic binding protein-like II"/>
    <property type="match status" value="1"/>
</dbReference>
<evidence type="ECO:0000256" key="2">
    <source>
        <dbReference type="SAM" id="MobiDB-lite"/>
    </source>
</evidence>
<comment type="similarity">
    <text evidence="1">Belongs to the UPF0065 (bug) family.</text>
</comment>
<gene>
    <name evidence="3" type="ORF">HLB44_32465</name>
</gene>
<sequence length="206" mass="22123">MRALSRAAEGFPDVTWPIPITSCSSSNGRAPRTCFGTSRCRPPSTLRARWPPWPSPRRRSRSTRRTSCRCRPRPRARRESAEGQARFALVAGALALGGEARAADKPYPQCVITLVVPLSPAASSTSRPVSSLVERGRSEPGRISFGSGGNGTSSRLCLELLQTTTGARFTHVPHKSASAALVGFCDQPAPSLGSIHRKPSSFPMWA</sequence>
<proteinExistence type="inferred from homology"/>
<feature type="region of interest" description="Disordered" evidence="2">
    <location>
        <begin position="125"/>
        <end position="148"/>
    </location>
</feature>
<dbReference type="Proteomes" id="UP000737171">
    <property type="component" value="Unassembled WGS sequence"/>
</dbReference>
<feature type="compositionally biased region" description="Basic residues" evidence="2">
    <location>
        <begin position="56"/>
        <end position="76"/>
    </location>
</feature>
<evidence type="ECO:0000256" key="1">
    <source>
        <dbReference type="ARBA" id="ARBA00006987"/>
    </source>
</evidence>
<evidence type="ECO:0000313" key="3">
    <source>
        <dbReference type="EMBL" id="NRF71712.1"/>
    </source>
</evidence>
<evidence type="ECO:0000313" key="4">
    <source>
        <dbReference type="Proteomes" id="UP000737171"/>
    </source>
</evidence>
<dbReference type="Pfam" id="PF03401">
    <property type="entry name" value="TctC"/>
    <property type="match status" value="1"/>
</dbReference>
<feature type="region of interest" description="Disordered" evidence="2">
    <location>
        <begin position="45"/>
        <end position="82"/>
    </location>
</feature>
<dbReference type="InterPro" id="IPR005064">
    <property type="entry name" value="BUG"/>
</dbReference>
<protein>
    <recommendedName>
        <fullName evidence="5">Tripartite tricarboxylate transporter substrate binding protein</fullName>
    </recommendedName>
</protein>
<evidence type="ECO:0008006" key="5">
    <source>
        <dbReference type="Google" id="ProtNLM"/>
    </source>
</evidence>